<dbReference type="AlphaFoldDB" id="A0A1G5CQD4"/>
<dbReference type="GO" id="GO:0017001">
    <property type="term" value="P:antibiotic catabolic process"/>
    <property type="evidence" value="ECO:0007669"/>
    <property type="project" value="UniProtKB-ARBA"/>
</dbReference>
<dbReference type="Proteomes" id="UP000199354">
    <property type="component" value="Unassembled WGS sequence"/>
</dbReference>
<dbReference type="Gene3D" id="3.60.15.10">
    <property type="entry name" value="Ribonuclease Z/Hydroxyacylglutathione hydrolase-like"/>
    <property type="match status" value="1"/>
</dbReference>
<dbReference type="InterPro" id="IPR050855">
    <property type="entry name" value="NDM-1-like"/>
</dbReference>
<protein>
    <recommendedName>
        <fullName evidence="6">beta-lactamase</fullName>
        <ecNumber evidence="6">3.5.2.6</ecNumber>
    </recommendedName>
</protein>
<organism evidence="14 15">
    <name type="scientific">Flavobacterium caeni</name>
    <dbReference type="NCBI Taxonomy" id="490189"/>
    <lineage>
        <taxon>Bacteria</taxon>
        <taxon>Pseudomonadati</taxon>
        <taxon>Bacteroidota</taxon>
        <taxon>Flavobacteriia</taxon>
        <taxon>Flavobacteriales</taxon>
        <taxon>Flavobacteriaceae</taxon>
        <taxon>Flavobacterium</taxon>
    </lineage>
</organism>
<name>A0A1G5CQD4_9FLAO</name>
<keyword evidence="11" id="KW-0862">Zinc</keyword>
<comment type="subcellular location">
    <subcellularLocation>
        <location evidence="3">Periplasm</location>
    </subcellularLocation>
</comment>
<evidence type="ECO:0000256" key="10">
    <source>
        <dbReference type="ARBA" id="ARBA00022801"/>
    </source>
</evidence>
<keyword evidence="9" id="KW-0574">Periplasm</keyword>
<evidence type="ECO:0000256" key="7">
    <source>
        <dbReference type="ARBA" id="ARBA00022723"/>
    </source>
</evidence>
<dbReference type="NCBIfam" id="NF012146">
    <property type="entry name" value="blaB-IND-MUS"/>
    <property type="match status" value="1"/>
</dbReference>
<dbReference type="PANTHER" id="PTHR42951:SF4">
    <property type="entry name" value="ACYL-COENZYME A THIOESTERASE MBLAC2"/>
    <property type="match status" value="1"/>
</dbReference>
<evidence type="ECO:0000256" key="4">
    <source>
        <dbReference type="ARBA" id="ARBA00005250"/>
    </source>
</evidence>
<dbReference type="InterPro" id="IPR001279">
    <property type="entry name" value="Metallo-B-lactamas"/>
</dbReference>
<dbReference type="NCBIfam" id="NF033088">
    <property type="entry name" value="bla_subclass_B1"/>
    <property type="match status" value="1"/>
</dbReference>
<keyword evidence="7" id="KW-0479">Metal-binding</keyword>
<dbReference type="PANTHER" id="PTHR42951">
    <property type="entry name" value="METALLO-BETA-LACTAMASE DOMAIN-CONTAINING"/>
    <property type="match status" value="1"/>
</dbReference>
<evidence type="ECO:0000259" key="13">
    <source>
        <dbReference type="SMART" id="SM00849"/>
    </source>
</evidence>
<dbReference type="EMBL" id="FMVF01000003">
    <property type="protein sequence ID" value="SCY04602.1"/>
    <property type="molecule type" value="Genomic_DNA"/>
</dbReference>
<proteinExistence type="inferred from homology"/>
<dbReference type="InterPro" id="IPR036866">
    <property type="entry name" value="RibonucZ/Hydroxyglut_hydro"/>
</dbReference>
<dbReference type="EC" id="3.5.2.6" evidence="6"/>
<evidence type="ECO:0000256" key="3">
    <source>
        <dbReference type="ARBA" id="ARBA00004418"/>
    </source>
</evidence>
<comment type="catalytic activity">
    <reaction evidence="1">
        <text>a beta-lactam + H2O = a substituted beta-amino acid</text>
        <dbReference type="Rhea" id="RHEA:20401"/>
        <dbReference type="ChEBI" id="CHEBI:15377"/>
        <dbReference type="ChEBI" id="CHEBI:35627"/>
        <dbReference type="ChEBI" id="CHEBI:140347"/>
        <dbReference type="EC" id="3.5.2.6"/>
    </reaction>
</comment>
<reference evidence="14 15" key="1">
    <citation type="submission" date="2016-10" db="EMBL/GenBank/DDBJ databases">
        <authorList>
            <person name="de Groot N.N."/>
        </authorList>
    </citation>
    <scope>NUCLEOTIDE SEQUENCE [LARGE SCALE GENOMIC DNA]</scope>
    <source>
        <strain evidence="14 15">CGMCC 1.7031</strain>
    </source>
</reference>
<dbReference type="NCBIfam" id="NF012229">
    <property type="entry name" value="bla_class_B_core"/>
    <property type="match status" value="1"/>
</dbReference>
<comment type="similarity">
    <text evidence="4">Belongs to the metallo-beta-lactamase superfamily. Class-B beta-lactamase family.</text>
</comment>
<dbReference type="STRING" id="490189.SAMN02927903_00611"/>
<sequence length="234" mass="26490">MRWWLLLLVFDMAHAQLDIAHLTGNLYVYTTYHDLGGEKPYPANGTYLVTDQGVALIDAPWDSSQAQPLLDSIQKKHGKKVLLCIATHFHADRTGSFDYLQSKGVKTYSSKQTLELCRKYNEQQAQYTFSKDTVFIIGGRKIETFYPGPGHTQDNIVVWFENEKVLHGGCFVKSTDTDNLGNLADADVRQWPKSIRRTLAKFPNPSYVIPGHEGWQSNQGLQHTARLLTAHLKP</sequence>
<comment type="subunit">
    <text evidence="5">Monomer.</text>
</comment>
<gene>
    <name evidence="14" type="ORF">SAMN02927903_00611</name>
</gene>
<evidence type="ECO:0000256" key="9">
    <source>
        <dbReference type="ARBA" id="ARBA00022764"/>
    </source>
</evidence>
<evidence type="ECO:0000256" key="2">
    <source>
        <dbReference type="ARBA" id="ARBA00001947"/>
    </source>
</evidence>
<evidence type="ECO:0000256" key="12">
    <source>
        <dbReference type="ARBA" id="ARBA00023251"/>
    </source>
</evidence>
<keyword evidence="15" id="KW-1185">Reference proteome</keyword>
<evidence type="ECO:0000256" key="6">
    <source>
        <dbReference type="ARBA" id="ARBA00012865"/>
    </source>
</evidence>
<comment type="cofactor">
    <cofactor evidence="2">
        <name>Zn(2+)</name>
        <dbReference type="ChEBI" id="CHEBI:29105"/>
    </cofactor>
</comment>
<keyword evidence="12" id="KW-0046">Antibiotic resistance</keyword>
<evidence type="ECO:0000256" key="8">
    <source>
        <dbReference type="ARBA" id="ARBA00022729"/>
    </source>
</evidence>
<dbReference type="SMART" id="SM00849">
    <property type="entry name" value="Lactamase_B"/>
    <property type="match status" value="1"/>
</dbReference>
<keyword evidence="10" id="KW-0378">Hydrolase</keyword>
<keyword evidence="8" id="KW-0732">Signal</keyword>
<accession>A0A1G5CQD4</accession>
<evidence type="ECO:0000256" key="11">
    <source>
        <dbReference type="ARBA" id="ARBA00022833"/>
    </source>
</evidence>
<dbReference type="SUPFAM" id="SSF56281">
    <property type="entry name" value="Metallo-hydrolase/oxidoreductase"/>
    <property type="match status" value="1"/>
</dbReference>
<feature type="domain" description="Metallo-beta-lactamase" evidence="13">
    <location>
        <begin position="42"/>
        <end position="212"/>
    </location>
</feature>
<evidence type="ECO:0000313" key="15">
    <source>
        <dbReference type="Proteomes" id="UP000199354"/>
    </source>
</evidence>
<evidence type="ECO:0000256" key="5">
    <source>
        <dbReference type="ARBA" id="ARBA00011245"/>
    </source>
</evidence>
<dbReference type="Pfam" id="PF00753">
    <property type="entry name" value="Lactamase_B"/>
    <property type="match status" value="1"/>
</dbReference>
<dbReference type="InterPro" id="IPR058199">
    <property type="entry name" value="BlaB//VIM/IMP-1"/>
</dbReference>
<evidence type="ECO:0000256" key="1">
    <source>
        <dbReference type="ARBA" id="ARBA00001526"/>
    </source>
</evidence>
<evidence type="ECO:0000313" key="14">
    <source>
        <dbReference type="EMBL" id="SCY04602.1"/>
    </source>
</evidence>